<evidence type="ECO:0000313" key="4">
    <source>
        <dbReference type="Proteomes" id="UP000053669"/>
    </source>
</evidence>
<proteinExistence type="predicted"/>
<dbReference type="STRING" id="58343.AQJ46_19970"/>
<dbReference type="InterPro" id="IPR036412">
    <property type="entry name" value="HAD-like_sf"/>
</dbReference>
<dbReference type="RefSeq" id="WP_059206899.1">
    <property type="nucleotide sequence ID" value="NZ_KQ948661.1"/>
</dbReference>
<dbReference type="AlphaFoldDB" id="A0A101S7F6"/>
<evidence type="ECO:0000256" key="1">
    <source>
        <dbReference type="ARBA" id="ARBA00022729"/>
    </source>
</evidence>
<reference evidence="3 4" key="1">
    <citation type="submission" date="2015-10" db="EMBL/GenBank/DDBJ databases">
        <title>Draft genome sequence of Streptomyces canus DSM 40017, type strain for the species Streptomyces canus.</title>
        <authorList>
            <person name="Ruckert C."/>
            <person name="Winkler A."/>
            <person name="Kalinowski J."/>
            <person name="Kampfer P."/>
            <person name="Glaeser S."/>
        </authorList>
    </citation>
    <scope>NUCLEOTIDE SEQUENCE [LARGE SCALE GENOMIC DNA]</scope>
    <source>
        <strain evidence="3 4">DSM 40017</strain>
    </source>
</reference>
<dbReference type="InterPro" id="IPR005519">
    <property type="entry name" value="Acid_phosphat_B-like"/>
</dbReference>
<organism evidence="3 4">
    <name type="scientific">Streptomyces canus</name>
    <dbReference type="NCBI Taxonomy" id="58343"/>
    <lineage>
        <taxon>Bacteria</taxon>
        <taxon>Bacillati</taxon>
        <taxon>Actinomycetota</taxon>
        <taxon>Actinomycetes</taxon>
        <taxon>Kitasatosporales</taxon>
        <taxon>Streptomycetaceae</taxon>
        <taxon>Streptomyces</taxon>
        <taxon>Streptomyces aurantiacus group</taxon>
    </lineage>
</organism>
<dbReference type="PANTHER" id="PTHR31284:SF10">
    <property type="entry name" value="ACID PHOSPHATASE-LIKE PROTEIN"/>
    <property type="match status" value="1"/>
</dbReference>
<dbReference type="GO" id="GO:0016787">
    <property type="term" value="F:hydrolase activity"/>
    <property type="evidence" value="ECO:0007669"/>
    <property type="project" value="UniProtKB-KW"/>
</dbReference>
<dbReference type="Pfam" id="PF03767">
    <property type="entry name" value="Acid_phosphat_B"/>
    <property type="match status" value="2"/>
</dbReference>
<dbReference type="InterPro" id="IPR023214">
    <property type="entry name" value="HAD_sf"/>
</dbReference>
<dbReference type="Gene3D" id="3.40.50.1000">
    <property type="entry name" value="HAD superfamily/HAD-like"/>
    <property type="match status" value="2"/>
</dbReference>
<dbReference type="EMBL" id="LMWU01000019">
    <property type="protein sequence ID" value="KUN68841.1"/>
    <property type="molecule type" value="Genomic_DNA"/>
</dbReference>
<sequence>MTRIASRGRAAATVVATLVLGAAGATQAHAAPADQDRSAAVRAQSAAAAEVDYDTWQSDVRKVIDEARPYVQQRLANSAGQRPAIVLDIDNTSLETHFQLFPPTPAVKPTLELAQYAHSKGAAIFFVTARPDLIEFVTKANLQSVGYPVAGLYQRGLGDLFGDTAEFKTAKRAEIEGRGYTIIANIGNNTTDLVGGHAERTFKLPDYDGALD</sequence>
<name>A0A101S7F6_9ACTN</name>
<keyword evidence="3" id="KW-0378">Hydrolase</keyword>
<accession>A0A101S7F6</accession>
<dbReference type="Proteomes" id="UP000053669">
    <property type="component" value="Unassembled WGS sequence"/>
</dbReference>
<dbReference type="SUPFAM" id="SSF56784">
    <property type="entry name" value="HAD-like"/>
    <property type="match status" value="1"/>
</dbReference>
<gene>
    <name evidence="3" type="ORF">AQJ46_19970</name>
</gene>
<evidence type="ECO:0000256" key="2">
    <source>
        <dbReference type="SAM" id="SignalP"/>
    </source>
</evidence>
<dbReference type="PANTHER" id="PTHR31284">
    <property type="entry name" value="ACID PHOSPHATASE-LIKE PROTEIN"/>
    <property type="match status" value="1"/>
</dbReference>
<protein>
    <submittedName>
        <fullName evidence="3">Hydrolase</fullName>
    </submittedName>
</protein>
<feature type="chain" id="PRO_5007105823" evidence="2">
    <location>
        <begin position="31"/>
        <end position="212"/>
    </location>
</feature>
<evidence type="ECO:0000313" key="3">
    <source>
        <dbReference type="EMBL" id="KUN68841.1"/>
    </source>
</evidence>
<feature type="signal peptide" evidence="2">
    <location>
        <begin position="1"/>
        <end position="30"/>
    </location>
</feature>
<comment type="caution">
    <text evidence="3">The sequence shown here is derived from an EMBL/GenBank/DDBJ whole genome shotgun (WGS) entry which is preliminary data.</text>
</comment>
<keyword evidence="1 2" id="KW-0732">Signal</keyword>